<dbReference type="PANTHER" id="PTHR20935">
    <property type="entry name" value="PHOSPHOGLYCERATE MUTASE-RELATED"/>
    <property type="match status" value="1"/>
</dbReference>
<dbReference type="SUPFAM" id="SSF53254">
    <property type="entry name" value="Phosphoglycerate mutase-like"/>
    <property type="match status" value="1"/>
</dbReference>
<evidence type="ECO:0000313" key="5">
    <source>
        <dbReference type="Proteomes" id="UP000583419"/>
    </source>
</evidence>
<proteinExistence type="predicted"/>
<evidence type="ECO:0000313" key="3">
    <source>
        <dbReference type="EMBL" id="NMF02891.1"/>
    </source>
</evidence>
<dbReference type="CDD" id="cd07067">
    <property type="entry name" value="HP_PGM_like"/>
    <property type="match status" value="1"/>
</dbReference>
<dbReference type="Proteomes" id="UP000583419">
    <property type="component" value="Unassembled WGS sequence"/>
</dbReference>
<dbReference type="EMBL" id="JGYQ01000002">
    <property type="protein sequence ID" value="KFI49146.1"/>
    <property type="molecule type" value="Genomic_DNA"/>
</dbReference>
<dbReference type="AlphaFoldDB" id="A0A086ZRJ6"/>
<organism evidence="2 4">
    <name type="scientific">Bifidobacterium boum</name>
    <dbReference type="NCBI Taxonomy" id="78343"/>
    <lineage>
        <taxon>Bacteria</taxon>
        <taxon>Bacillati</taxon>
        <taxon>Actinomycetota</taxon>
        <taxon>Actinomycetes</taxon>
        <taxon>Bifidobacteriales</taxon>
        <taxon>Bifidobacteriaceae</taxon>
        <taxon>Bifidobacterium</taxon>
    </lineage>
</organism>
<dbReference type="OrthoDB" id="9810154at2"/>
<dbReference type="PANTHER" id="PTHR20935:SF1">
    <property type="entry name" value="SLL1549 PROTEIN"/>
    <property type="match status" value="1"/>
</dbReference>
<dbReference type="SMART" id="SM00855">
    <property type="entry name" value="PGAM"/>
    <property type="match status" value="1"/>
</dbReference>
<gene>
    <name evidence="2" type="ORF">BBOU_0009</name>
    <name evidence="3" type="ORF">HF843_06890</name>
</gene>
<dbReference type="EMBL" id="JABAGJ010000008">
    <property type="protein sequence ID" value="NMF02891.1"/>
    <property type="molecule type" value="Genomic_DNA"/>
</dbReference>
<keyword evidence="1" id="KW-0378">Hydrolase</keyword>
<dbReference type="Gene3D" id="3.40.50.1240">
    <property type="entry name" value="Phosphoglycerate mutase-like"/>
    <property type="match status" value="1"/>
</dbReference>
<reference evidence="2 4" key="1">
    <citation type="submission" date="2014-03" db="EMBL/GenBank/DDBJ databases">
        <title>Genomics of Bifidobacteria.</title>
        <authorList>
            <person name="Ventura M."/>
            <person name="Milani C."/>
            <person name="Lugli G.A."/>
        </authorList>
    </citation>
    <scope>NUCLEOTIDE SEQUENCE [LARGE SCALE GENOMIC DNA]</scope>
    <source>
        <strain evidence="2 4">LMG 10736</strain>
    </source>
</reference>
<dbReference type="GeneID" id="303203245"/>
<name>A0A086ZRJ6_9BIFI</name>
<dbReference type="RefSeq" id="WP_026502863.1">
    <property type="nucleotide sequence ID" value="NZ_JABAGJ010000008.1"/>
</dbReference>
<evidence type="ECO:0000256" key="1">
    <source>
        <dbReference type="ARBA" id="ARBA00022801"/>
    </source>
</evidence>
<dbReference type="InterPro" id="IPR013078">
    <property type="entry name" value="His_Pase_superF_clade-1"/>
</dbReference>
<sequence length="186" mass="20317">MGQSLKKLAKRVAQYQYVLLVMRHAKTEPANMSGDRARELTDKGRKQAKSVGKGLDAFGLVPDRIACSGAVRAEQTLDRMLKVFGDGPKVDYRQSLYEGGVQAVFDEIARTPDKYHTLMVVGHEPTVSLACGWIASENSDRSMLDLLQLGLSPASVVVLASNAPFSTWQVHAADLLAVLNPKDFDD</sequence>
<comment type="caution">
    <text evidence="2">The sequence shown here is derived from an EMBL/GenBank/DDBJ whole genome shotgun (WGS) entry which is preliminary data.</text>
</comment>
<protein>
    <submittedName>
        <fullName evidence="3">Phosphoglycerate mutase</fullName>
    </submittedName>
    <submittedName>
        <fullName evidence="2">Phosphohistidine phosphatase</fullName>
    </submittedName>
</protein>
<evidence type="ECO:0000313" key="4">
    <source>
        <dbReference type="Proteomes" id="UP000029093"/>
    </source>
</evidence>
<dbReference type="GO" id="GO:0016787">
    <property type="term" value="F:hydrolase activity"/>
    <property type="evidence" value="ECO:0007669"/>
    <property type="project" value="UniProtKB-KW"/>
</dbReference>
<accession>A0A086ZRJ6</accession>
<dbReference type="InterPro" id="IPR051021">
    <property type="entry name" value="Mito_Ser/Thr_phosphatase"/>
</dbReference>
<dbReference type="InterPro" id="IPR029033">
    <property type="entry name" value="His_PPase_superfam"/>
</dbReference>
<dbReference type="Pfam" id="PF00300">
    <property type="entry name" value="His_Phos_1"/>
    <property type="match status" value="1"/>
</dbReference>
<keyword evidence="4" id="KW-1185">Reference proteome</keyword>
<reference evidence="3 5" key="2">
    <citation type="submission" date="2020-04" db="EMBL/GenBank/DDBJ databases">
        <authorList>
            <person name="Hitch T.C.A."/>
            <person name="Wylensek D."/>
            <person name="Clavel T."/>
        </authorList>
    </citation>
    <scope>NUCLEOTIDE SEQUENCE [LARGE SCALE GENOMIC DNA]</scope>
    <source>
        <strain evidence="3 5">WCA-130-P53-4B</strain>
    </source>
</reference>
<dbReference type="Proteomes" id="UP000029093">
    <property type="component" value="Unassembled WGS sequence"/>
</dbReference>
<evidence type="ECO:0000313" key="2">
    <source>
        <dbReference type="EMBL" id="KFI49146.1"/>
    </source>
</evidence>